<proteinExistence type="predicted"/>
<evidence type="ECO:0000313" key="2">
    <source>
        <dbReference type="Proteomes" id="UP000663193"/>
    </source>
</evidence>
<accession>A0A7U2I8D5</accession>
<protein>
    <submittedName>
        <fullName evidence="1">Uncharacterized protein</fullName>
    </submittedName>
</protein>
<reference evidence="2" key="1">
    <citation type="journal article" date="2021" name="BMC Genomics">
        <title>Chromosome-level genome assembly and manually-curated proteome of model necrotroph Parastagonospora nodorum Sn15 reveals a genome-wide trove of candidate effector homologs, and redundancy of virulence-related functions within an accessory chromosome.</title>
        <authorList>
            <person name="Bertazzoni S."/>
            <person name="Jones D.A.B."/>
            <person name="Phan H.T."/>
            <person name="Tan K.-C."/>
            <person name="Hane J.K."/>
        </authorList>
    </citation>
    <scope>NUCLEOTIDE SEQUENCE [LARGE SCALE GENOMIC DNA]</scope>
    <source>
        <strain evidence="2">SN15 / ATCC MYA-4574 / FGSC 10173)</strain>
    </source>
</reference>
<dbReference type="OrthoDB" id="3801489at2759"/>
<gene>
    <name evidence="1" type="ORF">JI435_130060</name>
</gene>
<sequence>MSSADLLSLPLELRDVIYGYLQEDMTVPLRWDDHCEGKDTAPFYLADVDIKNAPYSPIALVNHQLRDEYLHNSNTNVAASLTLKMSVDIFTHRTNCTVEDAMPRPPAFAFIREATIFIYVNSYLSNDRPFPIVWDPITHLFKGLVEAAPKLHTIRLVAHQYRYKLVAHDELDGPAFSQVFGAATREEFFNAGPTHIHGMAAKKRAEGYRLDYGTIENWAVVEQRRFMHRVEKIGVYLYVRGGEGDGGDCLTDEILKESGMERVAEYGDEALQMVDAAEREVVRRWTGEMKEVREWGEEEVRMEDVD</sequence>
<dbReference type="RefSeq" id="XP_001803220.1">
    <property type="nucleotide sequence ID" value="XM_001803168.1"/>
</dbReference>
<organism evidence="1 2">
    <name type="scientific">Phaeosphaeria nodorum (strain SN15 / ATCC MYA-4574 / FGSC 10173)</name>
    <name type="common">Glume blotch fungus</name>
    <name type="synonym">Parastagonospora nodorum</name>
    <dbReference type="NCBI Taxonomy" id="321614"/>
    <lineage>
        <taxon>Eukaryota</taxon>
        <taxon>Fungi</taxon>
        <taxon>Dikarya</taxon>
        <taxon>Ascomycota</taxon>
        <taxon>Pezizomycotina</taxon>
        <taxon>Dothideomycetes</taxon>
        <taxon>Pleosporomycetidae</taxon>
        <taxon>Pleosporales</taxon>
        <taxon>Pleosporineae</taxon>
        <taxon>Phaeosphaeriaceae</taxon>
        <taxon>Parastagonospora</taxon>
    </lineage>
</organism>
<dbReference type="KEGG" id="pno:SNOG_13006"/>
<keyword evidence="2" id="KW-1185">Reference proteome</keyword>
<dbReference type="EMBL" id="CP069038">
    <property type="protein sequence ID" value="QRD04278.1"/>
    <property type="molecule type" value="Genomic_DNA"/>
</dbReference>
<dbReference type="VEuPathDB" id="FungiDB:JI435_130060"/>
<name>A0A7U2I8D5_PHANO</name>
<evidence type="ECO:0000313" key="1">
    <source>
        <dbReference type="EMBL" id="QRD04278.1"/>
    </source>
</evidence>
<dbReference type="Proteomes" id="UP000663193">
    <property type="component" value="Chromosome 16"/>
</dbReference>
<dbReference type="AlphaFoldDB" id="A0A7U2I8D5"/>